<dbReference type="CDD" id="cd02696">
    <property type="entry name" value="MurNAc-LAA"/>
    <property type="match status" value="1"/>
</dbReference>
<dbReference type="InterPro" id="IPR050695">
    <property type="entry name" value="N-acetylmuramoyl_amidase_3"/>
</dbReference>
<sequence length="244" mass="27719">KTTLYDFRYWTAPDHTRIVIDTEEDTLFSISEDNNYIILSVDDAEVLSETFSNIFFEDKRIKKTRIKRDRETIKLIFHTNKDYIVKHFTLPPNAKYRYHRLVIDVIDLESDVVETDDPIETVFPVKKKVILVDAGHGGEDSGAIGKNKSQEKNVNLAIAKKLVTTINQNSDLTAVLTRSGDYYIPLTKRITIAQREKATMFISIHADSVESTSAKGASIYTLSEKGNNSQLAKQLEQSENSVDQ</sequence>
<gene>
    <name evidence="3" type="ORF">METZ01_LOCUS475583</name>
</gene>
<dbReference type="GO" id="GO:0008745">
    <property type="term" value="F:N-acetylmuramoyl-L-alanine amidase activity"/>
    <property type="evidence" value="ECO:0007669"/>
    <property type="project" value="InterPro"/>
</dbReference>
<dbReference type="PANTHER" id="PTHR30404:SF0">
    <property type="entry name" value="N-ACETYLMURAMOYL-L-ALANINE AMIDASE AMIC"/>
    <property type="match status" value="1"/>
</dbReference>
<organism evidence="3">
    <name type="scientific">marine metagenome</name>
    <dbReference type="NCBI Taxonomy" id="408172"/>
    <lineage>
        <taxon>unclassified sequences</taxon>
        <taxon>metagenomes</taxon>
        <taxon>ecological metagenomes</taxon>
    </lineage>
</organism>
<dbReference type="SUPFAM" id="SSF53187">
    <property type="entry name" value="Zn-dependent exopeptidases"/>
    <property type="match status" value="1"/>
</dbReference>
<dbReference type="Gene3D" id="3.40.630.40">
    <property type="entry name" value="Zn-dependent exopeptidases"/>
    <property type="match status" value="1"/>
</dbReference>
<evidence type="ECO:0000259" key="2">
    <source>
        <dbReference type="Pfam" id="PF01520"/>
    </source>
</evidence>
<feature type="non-terminal residue" evidence="3">
    <location>
        <position position="1"/>
    </location>
</feature>
<evidence type="ECO:0000313" key="3">
    <source>
        <dbReference type="EMBL" id="SVE22729.1"/>
    </source>
</evidence>
<reference evidence="3" key="1">
    <citation type="submission" date="2018-05" db="EMBL/GenBank/DDBJ databases">
        <authorList>
            <person name="Lanie J.A."/>
            <person name="Ng W.-L."/>
            <person name="Kazmierczak K.M."/>
            <person name="Andrzejewski T.M."/>
            <person name="Davidsen T.M."/>
            <person name="Wayne K.J."/>
            <person name="Tettelin H."/>
            <person name="Glass J.I."/>
            <person name="Rusch D."/>
            <person name="Podicherti R."/>
            <person name="Tsui H.-C.T."/>
            <person name="Winkler M.E."/>
        </authorList>
    </citation>
    <scope>NUCLEOTIDE SEQUENCE</scope>
</reference>
<name>A0A383BS73_9ZZZZ</name>
<dbReference type="EMBL" id="UINC01202767">
    <property type="protein sequence ID" value="SVE22729.1"/>
    <property type="molecule type" value="Genomic_DNA"/>
</dbReference>
<proteinExistence type="predicted"/>
<protein>
    <recommendedName>
        <fullName evidence="2">MurNAc-LAA domain-containing protein</fullName>
    </recommendedName>
</protein>
<feature type="domain" description="MurNAc-LAA" evidence="2">
    <location>
        <begin position="130"/>
        <end position="237"/>
    </location>
</feature>
<keyword evidence="1" id="KW-0378">Hydrolase</keyword>
<dbReference type="Pfam" id="PF01520">
    <property type="entry name" value="Amidase_3"/>
    <property type="match status" value="1"/>
</dbReference>
<dbReference type="GO" id="GO:0009253">
    <property type="term" value="P:peptidoglycan catabolic process"/>
    <property type="evidence" value="ECO:0007669"/>
    <property type="project" value="InterPro"/>
</dbReference>
<dbReference type="AlphaFoldDB" id="A0A383BS73"/>
<accession>A0A383BS73</accession>
<dbReference type="Gene3D" id="2.60.40.3500">
    <property type="match status" value="1"/>
</dbReference>
<evidence type="ECO:0000256" key="1">
    <source>
        <dbReference type="ARBA" id="ARBA00022801"/>
    </source>
</evidence>
<dbReference type="GO" id="GO:0030288">
    <property type="term" value="C:outer membrane-bounded periplasmic space"/>
    <property type="evidence" value="ECO:0007669"/>
    <property type="project" value="TreeGrafter"/>
</dbReference>
<dbReference type="InterPro" id="IPR002508">
    <property type="entry name" value="MurNAc-LAA_cat"/>
</dbReference>
<feature type="non-terminal residue" evidence="3">
    <location>
        <position position="244"/>
    </location>
</feature>
<dbReference type="PANTHER" id="PTHR30404">
    <property type="entry name" value="N-ACETYLMURAMOYL-L-ALANINE AMIDASE"/>
    <property type="match status" value="1"/>
</dbReference>